<evidence type="ECO:0000259" key="1">
    <source>
        <dbReference type="SMART" id="SM00858"/>
    </source>
</evidence>
<proteinExistence type="predicted"/>
<reference evidence="2 3" key="1">
    <citation type="submission" date="2020-07" db="EMBL/GenBank/DDBJ databases">
        <title>Sequencing the genomes of 1000 actinobacteria strains.</title>
        <authorList>
            <person name="Klenk H.-P."/>
        </authorList>
    </citation>
    <scope>NUCLEOTIDE SEQUENCE [LARGE SCALE GENOMIC DNA]</scope>
    <source>
        <strain evidence="2 3">DSM 45975</strain>
    </source>
</reference>
<dbReference type="PROSITE" id="PS51257">
    <property type="entry name" value="PROKAR_LIPOPROTEIN"/>
    <property type="match status" value="1"/>
</dbReference>
<keyword evidence="3" id="KW-1185">Reference proteome</keyword>
<comment type="caution">
    <text evidence="2">The sequence shown here is derived from an EMBL/GenBank/DDBJ whole genome shotgun (WGS) entry which is preliminary data.</text>
</comment>
<dbReference type="SMART" id="SM00858">
    <property type="entry name" value="SAF"/>
    <property type="match status" value="1"/>
</dbReference>
<evidence type="ECO:0000313" key="2">
    <source>
        <dbReference type="EMBL" id="MBA8826828.1"/>
    </source>
</evidence>
<organism evidence="2 3">
    <name type="scientific">Halosaccharopolyspora lacisalsi</name>
    <dbReference type="NCBI Taxonomy" id="1000566"/>
    <lineage>
        <taxon>Bacteria</taxon>
        <taxon>Bacillati</taxon>
        <taxon>Actinomycetota</taxon>
        <taxon>Actinomycetes</taxon>
        <taxon>Pseudonocardiales</taxon>
        <taxon>Pseudonocardiaceae</taxon>
        <taxon>Halosaccharopolyspora</taxon>
    </lineage>
</organism>
<dbReference type="Proteomes" id="UP000569329">
    <property type="component" value="Unassembled WGS sequence"/>
</dbReference>
<sequence length="203" mass="21287">MRALLHRGSGNTTLLLRRIAATVLLLLACALALRSYGPAADREPVLVAEHDLTAGSSLSPEDVSVRRVPSAVVPDDALREPSDVRGRVLAGPARRGATITDVRLVDAALAAITVGNEARAAVPIRLSDPAVAELLYPGRRVDVIAASRSDEAEVLAERAPVIAVRPPEERGDDGRLVVVGLPRQRAPIVASAALTSSVTVTLR</sequence>
<dbReference type="CDD" id="cd11614">
    <property type="entry name" value="SAF_CpaB_FlgA_like"/>
    <property type="match status" value="1"/>
</dbReference>
<name>A0A839E7H6_9PSEU</name>
<feature type="domain" description="SAF" evidence="1">
    <location>
        <begin position="43"/>
        <end position="105"/>
    </location>
</feature>
<protein>
    <submittedName>
        <fullName evidence="2">Flp pilus assembly protein CpaB</fullName>
    </submittedName>
</protein>
<dbReference type="AlphaFoldDB" id="A0A839E7H6"/>
<gene>
    <name evidence="2" type="ORF">FHX42_004207</name>
</gene>
<evidence type="ECO:0000313" key="3">
    <source>
        <dbReference type="Proteomes" id="UP000569329"/>
    </source>
</evidence>
<dbReference type="EMBL" id="JACGWZ010000006">
    <property type="protein sequence ID" value="MBA8826828.1"/>
    <property type="molecule type" value="Genomic_DNA"/>
</dbReference>
<accession>A0A839E7H6</accession>
<dbReference type="Pfam" id="PF08666">
    <property type="entry name" value="SAF"/>
    <property type="match status" value="1"/>
</dbReference>
<dbReference type="InterPro" id="IPR013974">
    <property type="entry name" value="SAF"/>
</dbReference>